<name>A0A918LMP1_9ACTN</name>
<proteinExistence type="predicted"/>
<feature type="signal peptide" evidence="1">
    <location>
        <begin position="1"/>
        <end position="27"/>
    </location>
</feature>
<keyword evidence="1" id="KW-0732">Signal</keyword>
<dbReference type="Proteomes" id="UP000619486">
    <property type="component" value="Unassembled WGS sequence"/>
</dbReference>
<gene>
    <name evidence="2" type="ORF">GCM10014713_13560</name>
</gene>
<evidence type="ECO:0000256" key="1">
    <source>
        <dbReference type="SAM" id="SignalP"/>
    </source>
</evidence>
<keyword evidence="3" id="KW-1185">Reference proteome</keyword>
<dbReference type="EMBL" id="BMQQ01000003">
    <property type="protein sequence ID" value="GGT21834.1"/>
    <property type="molecule type" value="Genomic_DNA"/>
</dbReference>
<reference evidence="2" key="2">
    <citation type="submission" date="2020-09" db="EMBL/GenBank/DDBJ databases">
        <authorList>
            <person name="Sun Q."/>
            <person name="Ohkuma M."/>
        </authorList>
    </citation>
    <scope>NUCLEOTIDE SEQUENCE</scope>
    <source>
        <strain evidence="2">JCM 3172</strain>
    </source>
</reference>
<feature type="chain" id="PRO_5039151881" description="Secreted protein" evidence="1">
    <location>
        <begin position="28"/>
        <end position="136"/>
    </location>
</feature>
<dbReference type="RefSeq" id="WP_189200424.1">
    <property type="nucleotide sequence ID" value="NZ_BMQQ01000003.1"/>
</dbReference>
<evidence type="ECO:0000313" key="2">
    <source>
        <dbReference type="EMBL" id="GGT21834.1"/>
    </source>
</evidence>
<dbReference type="PROSITE" id="PS51257">
    <property type="entry name" value="PROKAR_LIPOPROTEIN"/>
    <property type="match status" value="1"/>
</dbReference>
<protein>
    <recommendedName>
        <fullName evidence="4">Secreted protein</fullName>
    </recommendedName>
</protein>
<comment type="caution">
    <text evidence="2">The sequence shown here is derived from an EMBL/GenBank/DDBJ whole genome shotgun (WGS) entry which is preliminary data.</text>
</comment>
<accession>A0A918LMP1</accession>
<reference evidence="2" key="1">
    <citation type="journal article" date="2014" name="Int. J. Syst. Evol. Microbiol.">
        <title>Complete genome sequence of Corynebacterium casei LMG S-19264T (=DSM 44701T), isolated from a smear-ripened cheese.</title>
        <authorList>
            <consortium name="US DOE Joint Genome Institute (JGI-PGF)"/>
            <person name="Walter F."/>
            <person name="Albersmeier A."/>
            <person name="Kalinowski J."/>
            <person name="Ruckert C."/>
        </authorList>
    </citation>
    <scope>NUCLEOTIDE SEQUENCE</scope>
    <source>
        <strain evidence="2">JCM 3172</strain>
    </source>
</reference>
<organism evidence="2 3">
    <name type="scientific">Streptomyces purpureus</name>
    <dbReference type="NCBI Taxonomy" id="1951"/>
    <lineage>
        <taxon>Bacteria</taxon>
        <taxon>Bacillati</taxon>
        <taxon>Actinomycetota</taxon>
        <taxon>Actinomycetes</taxon>
        <taxon>Kitasatosporales</taxon>
        <taxon>Streptomycetaceae</taxon>
        <taxon>Streptomyces</taxon>
    </lineage>
</organism>
<dbReference type="AlphaFoldDB" id="A0A918LMP1"/>
<evidence type="ECO:0000313" key="3">
    <source>
        <dbReference type="Proteomes" id="UP000619486"/>
    </source>
</evidence>
<evidence type="ECO:0008006" key="4">
    <source>
        <dbReference type="Google" id="ProtNLM"/>
    </source>
</evidence>
<sequence>MSSGIRAAVIGATAAAMLGLGTVPAYAGGATSCPSDGWITKGGRCTKMSNGILSAYTTNTGNYIKVNYYRTGGGALTAKLGYERHSANNWWGFQNMNSVPFHYEQSTGLTASCSAIIGKLYTSGGATYTTPAAQPC</sequence>